<sequence length="416" mass="44333">MAGNAGNAGNTAFTIVGAGLAGAKAAETLRAEGFDGPIVLLGDERERPYERPPLSKSYLLGTSEKEQAFVHPPEWYSQHGVDLRLGTTVTGIDPDGHRLTLADGSHHDYAKLLLTTGSTPRPLPVPGADLDGVLYLRRLADSDRLKETFRAASRVVVIGAGWIGLETTAAARAADVEVTVLDTAQVPLQRVLGREVGQIFAELHTDHGVDLRCGTQIAQITGSGGHADGVLLADGTRVEADAVIVGVGVTPNSGLAAAAGLDVGNGVHVDARLRTSHPDVYAAGDVASAFHPLLGKHIRVEHWANALHQPQTAARAMLGQDVIYERLPYFFTDQYDLGMEYTGYVDPDAYDRVVFRGSTESREFIAFWLAGRRVLAGMNVNLWDVTDPIRALVASGQTVDEIALADPDVPLGELVM</sequence>
<dbReference type="InterPro" id="IPR050446">
    <property type="entry name" value="FAD-oxidoreductase/Apoptosis"/>
</dbReference>
<dbReference type="SUPFAM" id="SSF55424">
    <property type="entry name" value="FAD/NAD-linked reductases, dimerisation (C-terminal) domain"/>
    <property type="match status" value="1"/>
</dbReference>
<dbReference type="Proteomes" id="UP000308697">
    <property type="component" value="Unassembled WGS sequence"/>
</dbReference>
<dbReference type="Gene3D" id="3.50.50.60">
    <property type="entry name" value="FAD/NAD(P)-binding domain"/>
    <property type="match status" value="2"/>
</dbReference>
<dbReference type="InterPro" id="IPR036188">
    <property type="entry name" value="FAD/NAD-bd_sf"/>
</dbReference>
<dbReference type="OrthoDB" id="1145at2"/>
<dbReference type="Pfam" id="PF07992">
    <property type="entry name" value="Pyr_redox_2"/>
    <property type="match status" value="1"/>
</dbReference>
<dbReference type="PANTHER" id="PTHR43557">
    <property type="entry name" value="APOPTOSIS-INDUCING FACTOR 1"/>
    <property type="match status" value="1"/>
</dbReference>
<dbReference type="PRINTS" id="PR00411">
    <property type="entry name" value="PNDRDTASEI"/>
</dbReference>
<dbReference type="PANTHER" id="PTHR43557:SF2">
    <property type="entry name" value="RIESKE DOMAIN-CONTAINING PROTEIN-RELATED"/>
    <property type="match status" value="1"/>
</dbReference>
<dbReference type="Pfam" id="PF14759">
    <property type="entry name" value="Reductase_C"/>
    <property type="match status" value="1"/>
</dbReference>
<evidence type="ECO:0000259" key="6">
    <source>
        <dbReference type="Pfam" id="PF14759"/>
    </source>
</evidence>
<proteinExistence type="predicted"/>
<dbReference type="AlphaFoldDB" id="A0A4U0MSZ7"/>
<evidence type="ECO:0000256" key="3">
    <source>
        <dbReference type="ARBA" id="ARBA00022827"/>
    </source>
</evidence>
<dbReference type="GO" id="GO:0005737">
    <property type="term" value="C:cytoplasm"/>
    <property type="evidence" value="ECO:0007669"/>
    <property type="project" value="TreeGrafter"/>
</dbReference>
<comment type="cofactor">
    <cofactor evidence="1">
        <name>FAD</name>
        <dbReference type="ChEBI" id="CHEBI:57692"/>
    </cofactor>
</comment>
<feature type="domain" description="FAD/NAD(P)-binding" evidence="5">
    <location>
        <begin position="14"/>
        <end position="309"/>
    </location>
</feature>
<comment type="caution">
    <text evidence="7">The sequence shown here is derived from an EMBL/GenBank/DDBJ whole genome shotgun (WGS) entry which is preliminary data.</text>
</comment>
<dbReference type="InterPro" id="IPR023753">
    <property type="entry name" value="FAD/NAD-binding_dom"/>
</dbReference>
<keyword evidence="3" id="KW-0274">FAD</keyword>
<name>A0A4U0MSZ7_9ACTN</name>
<dbReference type="RefSeq" id="WP_136743503.1">
    <property type="nucleotide sequence ID" value="NZ_SUMB01000013.1"/>
</dbReference>
<dbReference type="SUPFAM" id="SSF51905">
    <property type="entry name" value="FAD/NAD(P)-binding domain"/>
    <property type="match status" value="2"/>
</dbReference>
<accession>A0A4U0MSZ7</accession>
<dbReference type="Gene3D" id="3.30.390.30">
    <property type="match status" value="1"/>
</dbReference>
<feature type="domain" description="Reductase C-terminal" evidence="6">
    <location>
        <begin position="329"/>
        <end position="414"/>
    </location>
</feature>
<keyword evidence="4" id="KW-0560">Oxidoreductase</keyword>
<reference evidence="7 8" key="1">
    <citation type="submission" date="2019-04" db="EMBL/GenBank/DDBJ databases">
        <title>Streptomyces piniterrae sp. nov., a heliquinomycin-producing actinomycete isolated from rhizosphere soil of Pinus yunnanensis.</title>
        <authorList>
            <person name="Zhuang X."/>
            <person name="Zhao J."/>
        </authorList>
    </citation>
    <scope>NUCLEOTIDE SEQUENCE [LARGE SCALE GENOMIC DNA]</scope>
    <source>
        <strain evidence="8">jys28</strain>
    </source>
</reference>
<gene>
    <name evidence="7" type="ORF">FCH28_30970</name>
</gene>
<dbReference type="GO" id="GO:0016651">
    <property type="term" value="F:oxidoreductase activity, acting on NAD(P)H"/>
    <property type="evidence" value="ECO:0007669"/>
    <property type="project" value="TreeGrafter"/>
</dbReference>
<keyword evidence="8" id="KW-1185">Reference proteome</keyword>
<dbReference type="InterPro" id="IPR016156">
    <property type="entry name" value="FAD/NAD-linked_Rdtase_dimer_sf"/>
</dbReference>
<evidence type="ECO:0000256" key="2">
    <source>
        <dbReference type="ARBA" id="ARBA00022630"/>
    </source>
</evidence>
<keyword evidence="2" id="KW-0285">Flavoprotein</keyword>
<dbReference type="PRINTS" id="PR00368">
    <property type="entry name" value="FADPNR"/>
</dbReference>
<dbReference type="EMBL" id="SUMB01000013">
    <property type="protein sequence ID" value="TJZ44039.1"/>
    <property type="molecule type" value="Genomic_DNA"/>
</dbReference>
<evidence type="ECO:0000256" key="1">
    <source>
        <dbReference type="ARBA" id="ARBA00001974"/>
    </source>
</evidence>
<evidence type="ECO:0000259" key="5">
    <source>
        <dbReference type="Pfam" id="PF07992"/>
    </source>
</evidence>
<evidence type="ECO:0000313" key="7">
    <source>
        <dbReference type="EMBL" id="TJZ44039.1"/>
    </source>
</evidence>
<evidence type="ECO:0000256" key="4">
    <source>
        <dbReference type="ARBA" id="ARBA00023002"/>
    </source>
</evidence>
<evidence type="ECO:0000313" key="8">
    <source>
        <dbReference type="Proteomes" id="UP000308697"/>
    </source>
</evidence>
<organism evidence="7 8">
    <name type="scientific">Streptomyces piniterrae</name>
    <dbReference type="NCBI Taxonomy" id="2571125"/>
    <lineage>
        <taxon>Bacteria</taxon>
        <taxon>Bacillati</taxon>
        <taxon>Actinomycetota</taxon>
        <taxon>Actinomycetes</taxon>
        <taxon>Kitasatosporales</taxon>
        <taxon>Streptomycetaceae</taxon>
        <taxon>Streptomyces</taxon>
    </lineage>
</organism>
<protein>
    <submittedName>
        <fullName evidence="7">NAD(P)/FAD-dependent oxidoreductase</fullName>
    </submittedName>
</protein>
<dbReference type="InterPro" id="IPR028202">
    <property type="entry name" value="Reductase_C"/>
</dbReference>